<evidence type="ECO:0000259" key="2">
    <source>
        <dbReference type="Pfam" id="PF08327"/>
    </source>
</evidence>
<accession>A0A364Y968</accession>
<dbReference type="Pfam" id="PF08327">
    <property type="entry name" value="AHSA1"/>
    <property type="match status" value="1"/>
</dbReference>
<feature type="domain" description="Activator of Hsp90 ATPase homologue 1/2-like C-terminal" evidence="2">
    <location>
        <begin position="16"/>
        <end position="138"/>
    </location>
</feature>
<dbReference type="InterPro" id="IPR023393">
    <property type="entry name" value="START-like_dom_sf"/>
</dbReference>
<evidence type="ECO:0000256" key="1">
    <source>
        <dbReference type="ARBA" id="ARBA00006817"/>
    </source>
</evidence>
<sequence>METTAKTSITVDATVNAPVEKVWAYWNEPAHITKWCAASDDWHAPYADNDVRVGGTFKTTMAAKDGSFSFDFGGEYTNVEDKKLIAYKMSDGRGVTIKFEANGNQTKVTETFDAENTHSIEQQRAGWQAILDNFRKYTESN</sequence>
<reference evidence="3 4" key="1">
    <citation type="submission" date="2018-06" db="EMBL/GenBank/DDBJ databases">
        <title>Chryseolinea flavus sp. nov., a member of the phylum Bacteroidetes isolated from soil.</title>
        <authorList>
            <person name="Li Y."/>
            <person name="Wang J."/>
        </authorList>
    </citation>
    <scope>NUCLEOTIDE SEQUENCE [LARGE SCALE GENOMIC DNA]</scope>
    <source>
        <strain evidence="3 4">SDU1-6</strain>
    </source>
</reference>
<dbReference type="CDD" id="cd08897">
    <property type="entry name" value="SRPBCC_CalC_Aha1-like_4"/>
    <property type="match status" value="1"/>
</dbReference>
<dbReference type="SUPFAM" id="SSF55961">
    <property type="entry name" value="Bet v1-like"/>
    <property type="match status" value="1"/>
</dbReference>
<gene>
    <name evidence="3" type="ORF">DQQ10_02155</name>
</gene>
<dbReference type="AlphaFoldDB" id="A0A364Y968"/>
<dbReference type="RefSeq" id="WP_112745733.1">
    <property type="nucleotide sequence ID" value="NZ_QMFY01000001.1"/>
</dbReference>
<keyword evidence="4" id="KW-1185">Reference proteome</keyword>
<dbReference type="InterPro" id="IPR013538">
    <property type="entry name" value="ASHA1/2-like_C"/>
</dbReference>
<proteinExistence type="inferred from homology"/>
<name>A0A364Y968_9BACT</name>
<dbReference type="Gene3D" id="3.30.530.20">
    <property type="match status" value="1"/>
</dbReference>
<comment type="caution">
    <text evidence="3">The sequence shown here is derived from an EMBL/GenBank/DDBJ whole genome shotgun (WGS) entry which is preliminary data.</text>
</comment>
<dbReference type="OrthoDB" id="384974at2"/>
<evidence type="ECO:0000313" key="3">
    <source>
        <dbReference type="EMBL" id="RAW03517.1"/>
    </source>
</evidence>
<evidence type="ECO:0000313" key="4">
    <source>
        <dbReference type="Proteomes" id="UP000251889"/>
    </source>
</evidence>
<comment type="similarity">
    <text evidence="1">Belongs to the AHA1 family.</text>
</comment>
<dbReference type="Proteomes" id="UP000251889">
    <property type="component" value="Unassembled WGS sequence"/>
</dbReference>
<organism evidence="3 4">
    <name type="scientific">Pseudochryseolinea flava</name>
    <dbReference type="NCBI Taxonomy" id="2059302"/>
    <lineage>
        <taxon>Bacteria</taxon>
        <taxon>Pseudomonadati</taxon>
        <taxon>Bacteroidota</taxon>
        <taxon>Cytophagia</taxon>
        <taxon>Cytophagales</taxon>
        <taxon>Fulvivirgaceae</taxon>
        <taxon>Pseudochryseolinea</taxon>
    </lineage>
</organism>
<dbReference type="EMBL" id="QMFY01000001">
    <property type="protein sequence ID" value="RAW03517.1"/>
    <property type="molecule type" value="Genomic_DNA"/>
</dbReference>
<protein>
    <submittedName>
        <fullName evidence="3">Polyketide cyclase</fullName>
    </submittedName>
</protein>